<dbReference type="EMBL" id="SWBQ01000002">
    <property type="protein sequence ID" value="TKC07437.1"/>
    <property type="molecule type" value="Genomic_DNA"/>
</dbReference>
<gene>
    <name evidence="1" type="ORF">FA047_09325</name>
</gene>
<organism evidence="1 2">
    <name type="scientific">Pedobacter frigoris</name>
    <dbReference type="NCBI Taxonomy" id="2571272"/>
    <lineage>
        <taxon>Bacteria</taxon>
        <taxon>Pseudomonadati</taxon>
        <taxon>Bacteroidota</taxon>
        <taxon>Sphingobacteriia</taxon>
        <taxon>Sphingobacteriales</taxon>
        <taxon>Sphingobacteriaceae</taxon>
        <taxon>Pedobacter</taxon>
    </lineage>
</organism>
<keyword evidence="2" id="KW-1185">Reference proteome</keyword>
<comment type="caution">
    <text evidence="1">The sequence shown here is derived from an EMBL/GenBank/DDBJ whole genome shotgun (WGS) entry which is preliminary data.</text>
</comment>
<dbReference type="RefSeq" id="WP_136835726.1">
    <property type="nucleotide sequence ID" value="NZ_SWBQ01000002.1"/>
</dbReference>
<accession>A0A4U1CJ22</accession>
<name>A0A4U1CJ22_9SPHI</name>
<dbReference type="AlphaFoldDB" id="A0A4U1CJ22"/>
<dbReference type="InterPro" id="IPR032299">
    <property type="entry name" value="DUF4843"/>
</dbReference>
<dbReference type="Proteomes" id="UP000307244">
    <property type="component" value="Unassembled WGS sequence"/>
</dbReference>
<dbReference type="PROSITE" id="PS51257">
    <property type="entry name" value="PROKAR_LIPOPROTEIN"/>
    <property type="match status" value="1"/>
</dbReference>
<protein>
    <submittedName>
        <fullName evidence="1">DUF4843 domain-containing protein</fullName>
    </submittedName>
</protein>
<evidence type="ECO:0000313" key="1">
    <source>
        <dbReference type="EMBL" id="TKC07437.1"/>
    </source>
</evidence>
<dbReference type="OrthoDB" id="1092914at2"/>
<proteinExistence type="predicted"/>
<dbReference type="Pfam" id="PF16132">
    <property type="entry name" value="DUF4843"/>
    <property type="match status" value="1"/>
</dbReference>
<evidence type="ECO:0000313" key="2">
    <source>
        <dbReference type="Proteomes" id="UP000307244"/>
    </source>
</evidence>
<sequence length="257" mass="28891">MKALKYVIVAMVVLAFASCKKDQYYLYDDVARIQFGPENSRIYITSYNLADTLKPYTFFYEDASVTQDTVFFDIYAIGGVSKTDRTFTLEQEQVAGATNAISGTQYVAFNDPKATKNFVIKGGTVHTRVPIVLLRDASLKTSTPVLKFKAVADGNFQLGEINNLWRKIVFTDRLSQPAAWNASATQYYFGAYSVAKHQFMIDSTGEKWDQDFITSIMADYALLQYWTGTLKISLIDYNNSHPGNPLKAENGEMVVFP</sequence>
<reference evidence="1 2" key="1">
    <citation type="submission" date="2019-04" db="EMBL/GenBank/DDBJ databases">
        <title>Pedobacter sp. RP-3-15 sp. nov., isolated from Arctic soil.</title>
        <authorList>
            <person name="Dahal R.H."/>
            <person name="Kim D.-U."/>
        </authorList>
    </citation>
    <scope>NUCLEOTIDE SEQUENCE [LARGE SCALE GENOMIC DNA]</scope>
    <source>
        <strain evidence="1 2">RP-3-15</strain>
    </source>
</reference>